<comment type="caution">
    <text evidence="2">The sequence shown here is derived from an EMBL/GenBank/DDBJ whole genome shotgun (WGS) entry which is preliminary data.</text>
</comment>
<keyword evidence="1" id="KW-0732">Signal</keyword>
<keyword evidence="3" id="KW-1185">Reference proteome</keyword>
<feature type="chain" id="PRO_5041427706" evidence="1">
    <location>
        <begin position="29"/>
        <end position="210"/>
    </location>
</feature>
<reference evidence="2" key="1">
    <citation type="submission" date="2019-07" db="EMBL/GenBank/DDBJ databases">
        <title>Toxilogical consequences of a new and cryptic species of cyanobacteria (Komarekiella delphini-convector) recovered from the epidermis of a bottlenose dolphin and 1500 ft. in the air.</title>
        <authorList>
            <person name="Brown A.O."/>
            <person name="Dvorak P."/>
            <person name="Villanueva C.D."/>
            <person name="Foss A.J."/>
            <person name="Garvey A.D."/>
            <person name="Gibson Q.A."/>
            <person name="Johansen J.R."/>
            <person name="Casamatta D.A."/>
        </authorList>
    </citation>
    <scope>NUCLEOTIDE SEQUENCE</scope>
    <source>
        <strain evidence="2">SJRDD-AB1</strain>
    </source>
</reference>
<sequence>MKVSAIIKSICLLGLVGASNLLTAPANAGQGAARSAASVTRPSGVTESLAGEVLTPIGYFFQGIPAVPTIPAMPAIPGTKSYNVPGTGTLAVPPGAPTSTCGFSECYQPNPGDPFYTVFLVGGSPATPEIPGTPGATLTIAPTYANAGKTNESINGLSFNAGTPTAVNSVGTVAGVVVDILQSDNDGVKAPTIDGAAAIIKSAAGADGLE</sequence>
<dbReference type="RefSeq" id="WP_191758813.1">
    <property type="nucleotide sequence ID" value="NZ_VJXY01000018.1"/>
</dbReference>
<dbReference type="EMBL" id="VJXY01000018">
    <property type="protein sequence ID" value="MBD6617599.1"/>
    <property type="molecule type" value="Genomic_DNA"/>
</dbReference>
<feature type="signal peptide" evidence="1">
    <location>
        <begin position="1"/>
        <end position="28"/>
    </location>
</feature>
<evidence type="ECO:0000313" key="3">
    <source>
        <dbReference type="Proteomes" id="UP001165986"/>
    </source>
</evidence>
<evidence type="ECO:0000256" key="1">
    <source>
        <dbReference type="SAM" id="SignalP"/>
    </source>
</evidence>
<dbReference type="AlphaFoldDB" id="A0AA40SYF7"/>
<name>A0AA40SYF7_9NOST</name>
<proteinExistence type="predicted"/>
<dbReference type="Proteomes" id="UP001165986">
    <property type="component" value="Unassembled WGS sequence"/>
</dbReference>
<gene>
    <name evidence="2" type="ORF">FNW02_17630</name>
</gene>
<protein>
    <submittedName>
        <fullName evidence="2">Uncharacterized protein</fullName>
    </submittedName>
</protein>
<evidence type="ECO:0000313" key="2">
    <source>
        <dbReference type="EMBL" id="MBD6617599.1"/>
    </source>
</evidence>
<accession>A0AA40SYF7</accession>
<organism evidence="2 3">
    <name type="scientific">Komarekiella delphini-convector SJRDD-AB1</name>
    <dbReference type="NCBI Taxonomy" id="2593771"/>
    <lineage>
        <taxon>Bacteria</taxon>
        <taxon>Bacillati</taxon>
        <taxon>Cyanobacteriota</taxon>
        <taxon>Cyanophyceae</taxon>
        <taxon>Nostocales</taxon>
        <taxon>Nostocaceae</taxon>
        <taxon>Komarekiella</taxon>
        <taxon>Komarekiella delphini-convector</taxon>
    </lineage>
</organism>